<protein>
    <submittedName>
        <fullName evidence="1">Uncharacterized protein</fullName>
    </submittedName>
</protein>
<keyword evidence="2" id="KW-1185">Reference proteome</keyword>
<gene>
    <name evidence="1" type="ORF">KI387_000270</name>
</gene>
<feature type="non-terminal residue" evidence="1">
    <location>
        <position position="1"/>
    </location>
</feature>
<name>A0AA38LNY9_TAXCH</name>
<accession>A0AA38LNY9</accession>
<sequence length="127" mass="15180">IVDENQKNWHKKLYDALWADMITPKKAISMPPFQLLYGVEEEIPITIKMPALKMLQIVEDIQYKDSVDKRILFLEKLEEIKSQVVEKIKEHQLKVKNLFDRRAKAREFRARDLVLIRDKRRQPKGSH</sequence>
<dbReference type="Proteomes" id="UP000824469">
    <property type="component" value="Unassembled WGS sequence"/>
</dbReference>
<comment type="caution">
    <text evidence="1">The sequence shown here is derived from an EMBL/GenBank/DDBJ whole genome shotgun (WGS) entry which is preliminary data.</text>
</comment>
<dbReference type="AlphaFoldDB" id="A0AA38LNY9"/>
<feature type="non-terminal residue" evidence="1">
    <location>
        <position position="127"/>
    </location>
</feature>
<dbReference type="PANTHER" id="PTHR48475:SF1">
    <property type="entry name" value="RNASE H TYPE-1 DOMAIN-CONTAINING PROTEIN"/>
    <property type="match status" value="1"/>
</dbReference>
<dbReference type="GO" id="GO:0003676">
    <property type="term" value="F:nucleic acid binding"/>
    <property type="evidence" value="ECO:0007669"/>
    <property type="project" value="InterPro"/>
</dbReference>
<proteinExistence type="predicted"/>
<dbReference type="EMBL" id="JAHRHJ020000001">
    <property type="protein sequence ID" value="KAH9328162.1"/>
    <property type="molecule type" value="Genomic_DNA"/>
</dbReference>
<evidence type="ECO:0000313" key="2">
    <source>
        <dbReference type="Proteomes" id="UP000824469"/>
    </source>
</evidence>
<organism evidence="1 2">
    <name type="scientific">Taxus chinensis</name>
    <name type="common">Chinese yew</name>
    <name type="synonym">Taxus wallichiana var. chinensis</name>
    <dbReference type="NCBI Taxonomy" id="29808"/>
    <lineage>
        <taxon>Eukaryota</taxon>
        <taxon>Viridiplantae</taxon>
        <taxon>Streptophyta</taxon>
        <taxon>Embryophyta</taxon>
        <taxon>Tracheophyta</taxon>
        <taxon>Spermatophyta</taxon>
        <taxon>Pinopsida</taxon>
        <taxon>Pinidae</taxon>
        <taxon>Conifers II</taxon>
        <taxon>Cupressales</taxon>
        <taxon>Taxaceae</taxon>
        <taxon>Taxus</taxon>
    </lineage>
</organism>
<evidence type="ECO:0000313" key="1">
    <source>
        <dbReference type="EMBL" id="KAH9328162.1"/>
    </source>
</evidence>
<dbReference type="InterPro" id="IPR036397">
    <property type="entry name" value="RNaseH_sf"/>
</dbReference>
<dbReference type="PANTHER" id="PTHR48475">
    <property type="entry name" value="RIBONUCLEASE H"/>
    <property type="match status" value="1"/>
</dbReference>
<reference evidence="1 2" key="1">
    <citation type="journal article" date="2021" name="Nat. Plants">
        <title>The Taxus genome provides insights into paclitaxel biosynthesis.</title>
        <authorList>
            <person name="Xiong X."/>
            <person name="Gou J."/>
            <person name="Liao Q."/>
            <person name="Li Y."/>
            <person name="Zhou Q."/>
            <person name="Bi G."/>
            <person name="Li C."/>
            <person name="Du R."/>
            <person name="Wang X."/>
            <person name="Sun T."/>
            <person name="Guo L."/>
            <person name="Liang H."/>
            <person name="Lu P."/>
            <person name="Wu Y."/>
            <person name="Zhang Z."/>
            <person name="Ro D.K."/>
            <person name="Shang Y."/>
            <person name="Huang S."/>
            <person name="Yan J."/>
        </authorList>
    </citation>
    <scope>NUCLEOTIDE SEQUENCE [LARGE SCALE GENOMIC DNA]</scope>
    <source>
        <strain evidence="1">Ta-2019</strain>
    </source>
</reference>
<dbReference type="Gene3D" id="3.30.420.10">
    <property type="entry name" value="Ribonuclease H-like superfamily/Ribonuclease H"/>
    <property type="match status" value="1"/>
</dbReference>